<evidence type="ECO:0000313" key="2">
    <source>
        <dbReference type="EMBL" id="SVC25508.1"/>
    </source>
</evidence>
<sequence length="23" mass="2894">MKPVYKKPEQDDNRDEERKTRKC</sequence>
<reference evidence="2" key="1">
    <citation type="submission" date="2018-05" db="EMBL/GenBank/DDBJ databases">
        <authorList>
            <person name="Lanie J.A."/>
            <person name="Ng W.-L."/>
            <person name="Kazmierczak K.M."/>
            <person name="Andrzejewski T.M."/>
            <person name="Davidsen T.M."/>
            <person name="Wayne K.J."/>
            <person name="Tettelin H."/>
            <person name="Glass J.I."/>
            <person name="Rusch D."/>
            <person name="Podicherti R."/>
            <person name="Tsui H.-C.T."/>
            <person name="Winkler M.E."/>
        </authorList>
    </citation>
    <scope>NUCLEOTIDE SEQUENCE</scope>
</reference>
<dbReference type="AlphaFoldDB" id="A0A382KM00"/>
<accession>A0A382KM00</accession>
<protein>
    <submittedName>
        <fullName evidence="2">Uncharacterized protein</fullName>
    </submittedName>
</protein>
<gene>
    <name evidence="2" type="ORF">METZ01_LOCUS278362</name>
</gene>
<proteinExistence type="predicted"/>
<evidence type="ECO:0000256" key="1">
    <source>
        <dbReference type="SAM" id="MobiDB-lite"/>
    </source>
</evidence>
<organism evidence="2">
    <name type="scientific">marine metagenome</name>
    <dbReference type="NCBI Taxonomy" id="408172"/>
    <lineage>
        <taxon>unclassified sequences</taxon>
        <taxon>metagenomes</taxon>
        <taxon>ecological metagenomes</taxon>
    </lineage>
</organism>
<dbReference type="EMBL" id="UINC01081547">
    <property type="protein sequence ID" value="SVC25508.1"/>
    <property type="molecule type" value="Genomic_DNA"/>
</dbReference>
<name>A0A382KM00_9ZZZZ</name>
<feature type="non-terminal residue" evidence="2">
    <location>
        <position position="23"/>
    </location>
</feature>
<feature type="region of interest" description="Disordered" evidence="1">
    <location>
        <begin position="1"/>
        <end position="23"/>
    </location>
</feature>